<dbReference type="InterPro" id="IPR006626">
    <property type="entry name" value="PbH1"/>
</dbReference>
<evidence type="ECO:0000313" key="4">
    <source>
        <dbReference type="Proteomes" id="UP000309215"/>
    </source>
</evidence>
<reference evidence="3 4" key="1">
    <citation type="submission" date="2019-04" db="EMBL/GenBank/DDBJ databases">
        <authorList>
            <person name="Li Y."/>
            <person name="Wang J."/>
        </authorList>
    </citation>
    <scope>NUCLEOTIDE SEQUENCE [LARGE SCALE GENOMIC DNA]</scope>
    <source>
        <strain evidence="3 4">DSM 14668</strain>
    </source>
</reference>
<evidence type="ECO:0000313" key="3">
    <source>
        <dbReference type="EMBL" id="TKD13017.1"/>
    </source>
</evidence>
<dbReference type="EMBL" id="SSMQ01000001">
    <property type="protein sequence ID" value="TKD13017.1"/>
    <property type="molecule type" value="Genomic_DNA"/>
</dbReference>
<dbReference type="SMART" id="SM00710">
    <property type="entry name" value="PbH1"/>
    <property type="match status" value="4"/>
</dbReference>
<keyword evidence="4" id="KW-1185">Reference proteome</keyword>
<sequence length="379" mass="38642">MIVRTSRTFSLIRSFLSGSGVVSLTALLLALPIVSACGDGSSGAGGSGAAGASGGAGGMGGSGGVGGEGGMGGGPPADPCEWPHDVVVEVADAAALTDALSKAAPGQLIRLAPGTYADTFDLELVSGTADKPIVVCGPRDAILDTSAMSSNTGLRLLQVNHWVVSGITIMGGRKGIYVDGSSDNILSNLFVHDVGEMAIQLRNGASRNTIQYCEITNTGLSVPDSAEGVYVGSDDSAWPSPDMPDACDGTKILWNKFGPGIQTEHVDLKEGTQGGEIRGNTFDGEGLTPDGSEDAWVAVTGNKYLFAENIGDKSPKDGFVVRQATMGWGNDNVFEKNTANGINNPNLGINVGPGTTGTIVKCDNKITGTGMLTNIECTN</sequence>
<evidence type="ECO:0000256" key="1">
    <source>
        <dbReference type="SAM" id="MobiDB-lite"/>
    </source>
</evidence>
<organism evidence="3 4">
    <name type="scientific">Polyangium fumosum</name>
    <dbReference type="NCBI Taxonomy" id="889272"/>
    <lineage>
        <taxon>Bacteria</taxon>
        <taxon>Pseudomonadati</taxon>
        <taxon>Myxococcota</taxon>
        <taxon>Polyangia</taxon>
        <taxon>Polyangiales</taxon>
        <taxon>Polyangiaceae</taxon>
        <taxon>Polyangium</taxon>
    </lineage>
</organism>
<dbReference type="InterPro" id="IPR012334">
    <property type="entry name" value="Pectin_lyas_fold"/>
</dbReference>
<dbReference type="Pfam" id="PF13229">
    <property type="entry name" value="Beta_helix"/>
    <property type="match status" value="1"/>
</dbReference>
<feature type="domain" description="Right handed beta helix" evidence="2">
    <location>
        <begin position="150"/>
        <end position="226"/>
    </location>
</feature>
<dbReference type="Proteomes" id="UP000309215">
    <property type="component" value="Unassembled WGS sequence"/>
</dbReference>
<dbReference type="Gene3D" id="2.160.20.10">
    <property type="entry name" value="Single-stranded right-handed beta-helix, Pectin lyase-like"/>
    <property type="match status" value="1"/>
</dbReference>
<proteinExistence type="predicted"/>
<name>A0A4U1JKC6_9BACT</name>
<dbReference type="SUPFAM" id="SSF51126">
    <property type="entry name" value="Pectin lyase-like"/>
    <property type="match status" value="1"/>
</dbReference>
<feature type="compositionally biased region" description="Gly residues" evidence="1">
    <location>
        <begin position="61"/>
        <end position="75"/>
    </location>
</feature>
<dbReference type="AlphaFoldDB" id="A0A4U1JKC6"/>
<dbReference type="RefSeq" id="WP_211365254.1">
    <property type="nucleotide sequence ID" value="NZ_SSMQ01000001.1"/>
</dbReference>
<dbReference type="InterPro" id="IPR039448">
    <property type="entry name" value="Beta_helix"/>
</dbReference>
<feature type="region of interest" description="Disordered" evidence="1">
    <location>
        <begin position="61"/>
        <end position="82"/>
    </location>
</feature>
<evidence type="ECO:0000259" key="2">
    <source>
        <dbReference type="Pfam" id="PF13229"/>
    </source>
</evidence>
<dbReference type="InterPro" id="IPR011050">
    <property type="entry name" value="Pectin_lyase_fold/virulence"/>
</dbReference>
<gene>
    <name evidence="3" type="ORF">E8A74_00175</name>
</gene>
<protein>
    <submittedName>
        <fullName evidence="3">Coagulation factor 5/8 type domain-containing protein</fullName>
    </submittedName>
</protein>
<accession>A0A4U1JKC6</accession>
<comment type="caution">
    <text evidence="3">The sequence shown here is derived from an EMBL/GenBank/DDBJ whole genome shotgun (WGS) entry which is preliminary data.</text>
</comment>